<evidence type="ECO:0000259" key="5">
    <source>
        <dbReference type="Pfam" id="PF13407"/>
    </source>
</evidence>
<evidence type="ECO:0000256" key="3">
    <source>
        <dbReference type="ARBA" id="ARBA00022729"/>
    </source>
</evidence>
<evidence type="ECO:0000313" key="7">
    <source>
        <dbReference type="Proteomes" id="UP001156882"/>
    </source>
</evidence>
<dbReference type="Pfam" id="PF13407">
    <property type="entry name" value="Peripla_BP_4"/>
    <property type="match status" value="1"/>
</dbReference>
<keyword evidence="7" id="KW-1185">Reference proteome</keyword>
<feature type="chain" id="PRO_5046063648" evidence="4">
    <location>
        <begin position="28"/>
        <end position="372"/>
    </location>
</feature>
<evidence type="ECO:0000256" key="1">
    <source>
        <dbReference type="ARBA" id="ARBA00004196"/>
    </source>
</evidence>
<dbReference type="EMBL" id="BSPC01000058">
    <property type="protein sequence ID" value="GLS22238.1"/>
    <property type="molecule type" value="Genomic_DNA"/>
</dbReference>
<dbReference type="PANTHER" id="PTHR46847">
    <property type="entry name" value="D-ALLOSE-BINDING PERIPLASMIC PROTEIN-RELATED"/>
    <property type="match status" value="1"/>
</dbReference>
<gene>
    <name evidence="6" type="ORF">GCM10007874_52550</name>
</gene>
<organism evidence="6 7">
    <name type="scientific">Labrys miyagiensis</name>
    <dbReference type="NCBI Taxonomy" id="346912"/>
    <lineage>
        <taxon>Bacteria</taxon>
        <taxon>Pseudomonadati</taxon>
        <taxon>Pseudomonadota</taxon>
        <taxon>Alphaproteobacteria</taxon>
        <taxon>Hyphomicrobiales</taxon>
        <taxon>Xanthobacteraceae</taxon>
        <taxon>Labrys</taxon>
    </lineage>
</organism>
<sequence length="372" mass="38852">MKFNCLKQRILVLGLAATMLTPIAAFAQDAGISATRDYIANITKPNAPWTGPTSGAPAQKDKTIVYVSADERNGGALGVGAGVEEAGKAIGWTVRVLDGQGTVSGRSSALQQAMALKPDGIVLGTVDAKEQAELISQAAAAGIKVVGWHSATKPGPSDEYKLFTNIATDPLDVAKAAASYAVADSNGKAGVVIFTDSTYAIAVAKSDAMAEVIKACLGCKVLDVEDTPLAEASTRMPQLTTSLLQRFGAEWTYSLSINDLTFDFMSASLSSAGILQDGQPRNISAGDGSEAAFQRIRDNFYQSGTVAEPLSLHGWQAVDELNRAFAGAPPSGFVAPVHLVTSKNIGSDGGPKNAYDPDDGYRDAYTKIWNGK</sequence>
<evidence type="ECO:0000256" key="2">
    <source>
        <dbReference type="ARBA" id="ARBA00007639"/>
    </source>
</evidence>
<name>A0ABQ6CR30_9HYPH</name>
<dbReference type="Gene3D" id="3.40.50.2300">
    <property type="match status" value="2"/>
</dbReference>
<accession>A0ABQ6CR30</accession>
<evidence type="ECO:0000313" key="6">
    <source>
        <dbReference type="EMBL" id="GLS22238.1"/>
    </source>
</evidence>
<evidence type="ECO:0000256" key="4">
    <source>
        <dbReference type="SAM" id="SignalP"/>
    </source>
</evidence>
<dbReference type="Proteomes" id="UP001156882">
    <property type="component" value="Unassembled WGS sequence"/>
</dbReference>
<protein>
    <submittedName>
        <fullName evidence="6">Sugar ABC transporter substrate-binding protein</fullName>
    </submittedName>
</protein>
<comment type="similarity">
    <text evidence="2">Belongs to the bacterial solute-binding protein 2 family.</text>
</comment>
<feature type="domain" description="Periplasmic binding protein" evidence="5">
    <location>
        <begin position="78"/>
        <end position="327"/>
    </location>
</feature>
<comment type="subcellular location">
    <subcellularLocation>
        <location evidence="1">Cell envelope</location>
    </subcellularLocation>
</comment>
<dbReference type="PANTHER" id="PTHR46847:SF1">
    <property type="entry name" value="D-ALLOSE-BINDING PERIPLASMIC PROTEIN-RELATED"/>
    <property type="match status" value="1"/>
</dbReference>
<feature type="signal peptide" evidence="4">
    <location>
        <begin position="1"/>
        <end position="27"/>
    </location>
</feature>
<keyword evidence="3 4" id="KW-0732">Signal</keyword>
<reference evidence="7" key="1">
    <citation type="journal article" date="2019" name="Int. J. Syst. Evol. Microbiol.">
        <title>The Global Catalogue of Microorganisms (GCM) 10K type strain sequencing project: providing services to taxonomists for standard genome sequencing and annotation.</title>
        <authorList>
            <consortium name="The Broad Institute Genomics Platform"/>
            <consortium name="The Broad Institute Genome Sequencing Center for Infectious Disease"/>
            <person name="Wu L."/>
            <person name="Ma J."/>
        </authorList>
    </citation>
    <scope>NUCLEOTIDE SEQUENCE [LARGE SCALE GENOMIC DNA]</scope>
    <source>
        <strain evidence="7">NBRC 101365</strain>
    </source>
</reference>
<dbReference type="SUPFAM" id="SSF53822">
    <property type="entry name" value="Periplasmic binding protein-like I"/>
    <property type="match status" value="1"/>
</dbReference>
<proteinExistence type="inferred from homology"/>
<comment type="caution">
    <text evidence="6">The sequence shown here is derived from an EMBL/GenBank/DDBJ whole genome shotgun (WGS) entry which is preliminary data.</text>
</comment>
<dbReference type="InterPro" id="IPR025997">
    <property type="entry name" value="SBP_2_dom"/>
</dbReference>
<dbReference type="InterPro" id="IPR028082">
    <property type="entry name" value="Peripla_BP_I"/>
</dbReference>